<gene>
    <name evidence="1" type="ORF">RPERSI_LOCUS16114</name>
</gene>
<dbReference type="EMBL" id="CAJVQC010039442">
    <property type="protein sequence ID" value="CAG8768540.1"/>
    <property type="molecule type" value="Genomic_DNA"/>
</dbReference>
<proteinExistence type="predicted"/>
<protein>
    <submittedName>
        <fullName evidence="1">9093_t:CDS:1</fullName>
    </submittedName>
</protein>
<organism evidence="1 2">
    <name type="scientific">Racocetra persica</name>
    <dbReference type="NCBI Taxonomy" id="160502"/>
    <lineage>
        <taxon>Eukaryota</taxon>
        <taxon>Fungi</taxon>
        <taxon>Fungi incertae sedis</taxon>
        <taxon>Mucoromycota</taxon>
        <taxon>Glomeromycotina</taxon>
        <taxon>Glomeromycetes</taxon>
        <taxon>Diversisporales</taxon>
        <taxon>Gigasporaceae</taxon>
        <taxon>Racocetra</taxon>
    </lineage>
</organism>
<comment type="caution">
    <text evidence="1">The sequence shown here is derived from an EMBL/GenBank/DDBJ whole genome shotgun (WGS) entry which is preliminary data.</text>
</comment>
<accession>A0ACA9QXX2</accession>
<evidence type="ECO:0000313" key="2">
    <source>
        <dbReference type="Proteomes" id="UP000789920"/>
    </source>
</evidence>
<keyword evidence="2" id="KW-1185">Reference proteome</keyword>
<evidence type="ECO:0000313" key="1">
    <source>
        <dbReference type="EMBL" id="CAG8768540.1"/>
    </source>
</evidence>
<dbReference type="Proteomes" id="UP000789920">
    <property type="component" value="Unassembled WGS sequence"/>
</dbReference>
<name>A0ACA9QXX2_9GLOM</name>
<sequence length="78" mass="8858">MKAKMNLPDYFKNENYEEACNRYTITVSVRDAGADEASVTNPYFLIESADAINFFVRALISKDTKVRDVIFAFAAPRL</sequence>
<reference evidence="1" key="1">
    <citation type="submission" date="2021-06" db="EMBL/GenBank/DDBJ databases">
        <authorList>
            <person name="Kallberg Y."/>
            <person name="Tangrot J."/>
            <person name="Rosling A."/>
        </authorList>
    </citation>
    <scope>NUCLEOTIDE SEQUENCE</scope>
    <source>
        <strain evidence="1">MA461A</strain>
    </source>
</reference>